<feature type="domain" description="DUF4168" evidence="3">
    <location>
        <begin position="99"/>
        <end position="156"/>
    </location>
</feature>
<sequence length="168" mass="19076">MTRTIKSIVMICLLTFGLSAVAIAQAPTPNPQMPAQMPNVEVSDDEMKSFVEITMDAQQIQMLAQTEMIEMVEEAGISVERFNEILTAMQSGQSQADLDMSEDEMQRFDNVLDELETVQEKVEEQIIDVIESKGMELDRFQEINFAIQMDPELQEKFREAAMELENGM</sequence>
<keyword evidence="2" id="KW-0732">Signal</keyword>
<dbReference type="InterPro" id="IPR025433">
    <property type="entry name" value="DUF4168"/>
</dbReference>
<feature type="signal peptide" evidence="2">
    <location>
        <begin position="1"/>
        <end position="24"/>
    </location>
</feature>
<evidence type="ECO:0000256" key="1">
    <source>
        <dbReference type="SAM" id="Coils"/>
    </source>
</evidence>
<protein>
    <recommendedName>
        <fullName evidence="3">DUF4168 domain-containing protein</fullName>
    </recommendedName>
</protein>
<evidence type="ECO:0000256" key="2">
    <source>
        <dbReference type="SAM" id="SignalP"/>
    </source>
</evidence>
<dbReference type="Pfam" id="PF13767">
    <property type="entry name" value="DUF4168"/>
    <property type="match status" value="2"/>
</dbReference>
<dbReference type="RefSeq" id="WP_114983515.1">
    <property type="nucleotide sequence ID" value="NZ_CP027806.1"/>
</dbReference>
<evidence type="ECO:0000259" key="3">
    <source>
        <dbReference type="Pfam" id="PF13767"/>
    </source>
</evidence>
<dbReference type="EMBL" id="CP027806">
    <property type="protein sequence ID" value="AXJ00226.1"/>
    <property type="molecule type" value="Genomic_DNA"/>
</dbReference>
<accession>A0A345UIC4</accession>
<dbReference type="OrthoDB" id="1467687at2"/>
<name>A0A345UIC4_9BACT</name>
<feature type="domain" description="DUF4168" evidence="3">
    <location>
        <begin position="41"/>
        <end position="91"/>
    </location>
</feature>
<feature type="chain" id="PRO_5017070893" description="DUF4168 domain-containing protein" evidence="2">
    <location>
        <begin position="25"/>
        <end position="168"/>
    </location>
</feature>
<dbReference type="AlphaFoldDB" id="A0A345UIC4"/>
<gene>
    <name evidence="4" type="ORF">CYPRO_0949</name>
</gene>
<keyword evidence="5" id="KW-1185">Reference proteome</keyword>
<reference evidence="4 5" key="1">
    <citation type="submission" date="2018-03" db="EMBL/GenBank/DDBJ databases">
        <title>Phenotypic and genomic properties of Cyclonatronum proteinivorum gen. nov., sp. nov., a haloalkaliphilic bacteroidete from soda lakes possessing Na+-translocating rhodopsin.</title>
        <authorList>
            <person name="Toshchakov S.V."/>
            <person name="Korzhenkov A."/>
            <person name="Samarov N.I."/>
            <person name="Kublanov I.V."/>
            <person name="Muntyan M.S."/>
            <person name="Sorokin D.Y."/>
        </authorList>
    </citation>
    <scope>NUCLEOTIDE SEQUENCE [LARGE SCALE GENOMIC DNA]</scope>
    <source>
        <strain evidence="4 5">Omega</strain>
    </source>
</reference>
<organism evidence="4 5">
    <name type="scientific">Cyclonatronum proteinivorum</name>
    <dbReference type="NCBI Taxonomy" id="1457365"/>
    <lineage>
        <taxon>Bacteria</taxon>
        <taxon>Pseudomonadati</taxon>
        <taxon>Balneolota</taxon>
        <taxon>Balneolia</taxon>
        <taxon>Balneolales</taxon>
        <taxon>Cyclonatronaceae</taxon>
        <taxon>Cyclonatronum</taxon>
    </lineage>
</organism>
<evidence type="ECO:0000313" key="4">
    <source>
        <dbReference type="EMBL" id="AXJ00226.1"/>
    </source>
</evidence>
<proteinExistence type="predicted"/>
<feature type="coiled-coil region" evidence="1">
    <location>
        <begin position="98"/>
        <end position="125"/>
    </location>
</feature>
<evidence type="ECO:0000313" key="5">
    <source>
        <dbReference type="Proteomes" id="UP000254808"/>
    </source>
</evidence>
<dbReference type="Proteomes" id="UP000254808">
    <property type="component" value="Chromosome"/>
</dbReference>
<dbReference type="KEGG" id="cprv:CYPRO_0949"/>
<keyword evidence="1" id="KW-0175">Coiled coil</keyword>